<name>A0AAW6HTE6_XYLFS</name>
<reference evidence="1" key="1">
    <citation type="submission" date="2021-11" db="EMBL/GenBank/DDBJ databases">
        <authorList>
            <person name="Denance N."/>
            <person name="Briand M."/>
            <person name="Dupas E."/>
            <person name="Durand K."/>
            <person name="Legendre B."/>
            <person name="Cunty A."/>
            <person name="Donnadieu C."/>
            <person name="Lopez Roques C."/>
            <person name="Cesbron S."/>
            <person name="Jacques M.A."/>
        </authorList>
    </citation>
    <scope>NUCLEOTIDE SEQUENCE</scope>
    <source>
        <strain evidence="1">CFBP8070</strain>
    </source>
</reference>
<evidence type="ECO:0000313" key="2">
    <source>
        <dbReference type="Proteomes" id="UP001220702"/>
    </source>
</evidence>
<organism evidence="1 2">
    <name type="scientific">Xylella fastidiosa subsp. multiplex</name>
    <dbReference type="NCBI Taxonomy" id="644357"/>
    <lineage>
        <taxon>Bacteria</taxon>
        <taxon>Pseudomonadati</taxon>
        <taxon>Pseudomonadota</taxon>
        <taxon>Gammaproteobacteria</taxon>
        <taxon>Lysobacterales</taxon>
        <taxon>Lysobacteraceae</taxon>
        <taxon>Xylella</taxon>
    </lineage>
</organism>
<dbReference type="AlphaFoldDB" id="A0AAW6HTE6"/>
<protein>
    <submittedName>
        <fullName evidence="1">Uncharacterized protein</fullName>
    </submittedName>
</protein>
<sequence>MLISSCLLIVALLLWISTGLGAFFYGQYLGIQTTCRAQVRTAHQGVL</sequence>
<evidence type="ECO:0000313" key="1">
    <source>
        <dbReference type="EMBL" id="MDC6407279.1"/>
    </source>
</evidence>
<proteinExistence type="predicted"/>
<comment type="caution">
    <text evidence="1">The sequence shown here is derived from an EMBL/GenBank/DDBJ whole genome shotgun (WGS) entry which is preliminary data.</text>
</comment>
<dbReference type="Proteomes" id="UP001220702">
    <property type="component" value="Unassembled WGS sequence"/>
</dbReference>
<gene>
    <name evidence="1" type="ORF">LOK82_00730</name>
</gene>
<dbReference type="EMBL" id="JAJKGN010000001">
    <property type="protein sequence ID" value="MDC6407279.1"/>
    <property type="molecule type" value="Genomic_DNA"/>
</dbReference>
<accession>A0AAW6HTE6</accession>
<dbReference type="RefSeq" id="WP_155266602.1">
    <property type="nucleotide sequence ID" value="NZ_JAJJZY010000033.1"/>
</dbReference>
<reference evidence="1" key="2">
    <citation type="journal article" date="2023" name="Commun. Biol.">
        <title>Suspicions of two bridgehead invasions of Xylella fastidiosa subsp. multiplex in France.</title>
        <authorList>
            <person name="Dupas E."/>
            <person name="Durand K."/>
            <person name="Rieux A."/>
            <person name="Briand M."/>
            <person name="Pruvost O."/>
            <person name="Cunty A."/>
            <person name="Denance N."/>
            <person name="Donnadieu C."/>
            <person name="Legendre B."/>
            <person name="Lopez-Roques C."/>
            <person name="Cesbron S."/>
            <person name="Ravigne V."/>
            <person name="Jacques M.A."/>
        </authorList>
    </citation>
    <scope>NUCLEOTIDE SEQUENCE</scope>
    <source>
        <strain evidence="1">CFBP8070</strain>
    </source>
</reference>